<feature type="compositionally biased region" description="Basic and acidic residues" evidence="1">
    <location>
        <begin position="39"/>
        <end position="54"/>
    </location>
</feature>
<evidence type="ECO:0000313" key="2">
    <source>
        <dbReference type="EMBL" id="KAF0926437.1"/>
    </source>
</evidence>
<dbReference type="AlphaFoldDB" id="A0A6G1EP92"/>
<sequence length="119" mass="12656">MPLYKINLIRYHSYWASETKITIGVPSLSSSTTSGRNGDSGEREREDQQGRRDDRDEELTVAASSSRAVAGLVELLSGRSLGQSEENEQLSSSYIVPVPSPSPAPASPASSASCTVGLL</sequence>
<proteinExistence type="predicted"/>
<reference evidence="2 3" key="1">
    <citation type="submission" date="2019-11" db="EMBL/GenBank/DDBJ databases">
        <title>Whole genome sequence of Oryza granulata.</title>
        <authorList>
            <person name="Li W."/>
        </authorList>
    </citation>
    <scope>NUCLEOTIDE SEQUENCE [LARGE SCALE GENOMIC DNA]</scope>
    <source>
        <strain evidence="3">cv. Menghai</strain>
        <tissue evidence="2">Leaf</tissue>
    </source>
</reference>
<accession>A0A6G1EP92</accession>
<protein>
    <submittedName>
        <fullName evidence="2">Uncharacterized protein</fullName>
    </submittedName>
</protein>
<gene>
    <name evidence="2" type="ORF">E2562_024159</name>
</gene>
<keyword evidence="3" id="KW-1185">Reference proteome</keyword>
<evidence type="ECO:0000256" key="1">
    <source>
        <dbReference type="SAM" id="MobiDB-lite"/>
    </source>
</evidence>
<feature type="region of interest" description="Disordered" evidence="1">
    <location>
        <begin position="25"/>
        <end position="63"/>
    </location>
</feature>
<dbReference type="EMBL" id="SPHZ02000003">
    <property type="protein sequence ID" value="KAF0926437.1"/>
    <property type="molecule type" value="Genomic_DNA"/>
</dbReference>
<comment type="caution">
    <text evidence="2">The sequence shown here is derived from an EMBL/GenBank/DDBJ whole genome shotgun (WGS) entry which is preliminary data.</text>
</comment>
<organism evidence="2 3">
    <name type="scientific">Oryza meyeriana var. granulata</name>
    <dbReference type="NCBI Taxonomy" id="110450"/>
    <lineage>
        <taxon>Eukaryota</taxon>
        <taxon>Viridiplantae</taxon>
        <taxon>Streptophyta</taxon>
        <taxon>Embryophyta</taxon>
        <taxon>Tracheophyta</taxon>
        <taxon>Spermatophyta</taxon>
        <taxon>Magnoliopsida</taxon>
        <taxon>Liliopsida</taxon>
        <taxon>Poales</taxon>
        <taxon>Poaceae</taxon>
        <taxon>BOP clade</taxon>
        <taxon>Oryzoideae</taxon>
        <taxon>Oryzeae</taxon>
        <taxon>Oryzinae</taxon>
        <taxon>Oryza</taxon>
        <taxon>Oryza meyeriana</taxon>
    </lineage>
</organism>
<name>A0A6G1EP92_9ORYZ</name>
<feature type="compositionally biased region" description="Polar residues" evidence="1">
    <location>
        <begin position="27"/>
        <end position="37"/>
    </location>
</feature>
<dbReference type="Proteomes" id="UP000479710">
    <property type="component" value="Unassembled WGS sequence"/>
</dbReference>
<evidence type="ECO:0000313" key="3">
    <source>
        <dbReference type="Proteomes" id="UP000479710"/>
    </source>
</evidence>
<feature type="region of interest" description="Disordered" evidence="1">
    <location>
        <begin position="80"/>
        <end position="119"/>
    </location>
</feature>